<dbReference type="InterPro" id="IPR006869">
    <property type="entry name" value="DUF547"/>
</dbReference>
<accession>A0A7R8CR39</accession>
<organism evidence="2 3">
    <name type="scientific">Lepeophtheirus salmonis</name>
    <name type="common">Salmon louse</name>
    <name type="synonym">Caligus salmonis</name>
    <dbReference type="NCBI Taxonomy" id="72036"/>
    <lineage>
        <taxon>Eukaryota</taxon>
        <taxon>Metazoa</taxon>
        <taxon>Ecdysozoa</taxon>
        <taxon>Arthropoda</taxon>
        <taxon>Crustacea</taxon>
        <taxon>Multicrustacea</taxon>
        <taxon>Hexanauplia</taxon>
        <taxon>Copepoda</taxon>
        <taxon>Siphonostomatoida</taxon>
        <taxon>Caligidae</taxon>
        <taxon>Lepeophtheirus</taxon>
    </lineage>
</organism>
<gene>
    <name evidence="2" type="ORF">LSAA_7704</name>
</gene>
<evidence type="ECO:0000313" key="2">
    <source>
        <dbReference type="EMBL" id="CAF2901224.1"/>
    </source>
</evidence>
<feature type="domain" description="DUF547" evidence="1">
    <location>
        <begin position="6"/>
        <end position="54"/>
    </location>
</feature>
<dbReference type="GO" id="GO:0009055">
    <property type="term" value="F:electron transfer activity"/>
    <property type="evidence" value="ECO:0007669"/>
    <property type="project" value="TreeGrafter"/>
</dbReference>
<evidence type="ECO:0000259" key="1">
    <source>
        <dbReference type="Pfam" id="PF04784"/>
    </source>
</evidence>
<evidence type="ECO:0000313" key="3">
    <source>
        <dbReference type="Proteomes" id="UP000675881"/>
    </source>
</evidence>
<protein>
    <submittedName>
        <fullName evidence="2">(salmon louse) hypothetical protein</fullName>
    </submittedName>
</protein>
<dbReference type="PANTHER" id="PTHR34386">
    <property type="entry name" value="GLUTAREDOXIN"/>
    <property type="match status" value="1"/>
</dbReference>
<dbReference type="PANTHER" id="PTHR34386:SF1">
    <property type="entry name" value="GLUTAREDOXIN-LIKE PROTEIN NRDH"/>
    <property type="match status" value="1"/>
</dbReference>
<proteinExistence type="predicted"/>
<reference evidence="2" key="1">
    <citation type="submission" date="2021-02" db="EMBL/GenBank/DDBJ databases">
        <authorList>
            <person name="Bekaert M."/>
        </authorList>
    </citation>
    <scope>NUCLEOTIDE SEQUENCE</scope>
    <source>
        <strain evidence="2">IoA-00</strain>
    </source>
</reference>
<name>A0A7R8CR39_LEPSM</name>
<dbReference type="EMBL" id="HG994582">
    <property type="protein sequence ID" value="CAF2901224.1"/>
    <property type="molecule type" value="Genomic_DNA"/>
</dbReference>
<keyword evidence="3" id="KW-1185">Reference proteome</keyword>
<dbReference type="Pfam" id="PF04784">
    <property type="entry name" value="DUF547"/>
    <property type="match status" value="1"/>
</dbReference>
<dbReference type="OrthoDB" id="418495at2759"/>
<dbReference type="Proteomes" id="UP000675881">
    <property type="component" value="Chromosome 3"/>
</dbReference>
<dbReference type="AlphaFoldDB" id="A0A7R8CR39"/>
<sequence length="124" mass="14546">MDSKYDPRLSSVLDEVEPRIHFALNCGARSCPPIKTFTSTNIEEELQSATESFLEDENALRVDGLEIHISMLMKWYQIDFGKDRNEMLQWIERNSSNKDLSKLLVRGDYKVRYNHYDWGNNAKK</sequence>
<dbReference type="InterPro" id="IPR051548">
    <property type="entry name" value="Grx-like_ET"/>
</dbReference>
<dbReference type="GO" id="GO:0045454">
    <property type="term" value="P:cell redox homeostasis"/>
    <property type="evidence" value="ECO:0007669"/>
    <property type="project" value="TreeGrafter"/>
</dbReference>